<evidence type="ECO:0000313" key="3">
    <source>
        <dbReference type="Proteomes" id="UP000242432"/>
    </source>
</evidence>
<protein>
    <submittedName>
        <fullName evidence="2">Membrane protein implicated in regulation of membrane protease activity</fullName>
    </submittedName>
</protein>
<feature type="transmembrane region" description="Helical" evidence="1">
    <location>
        <begin position="7"/>
        <end position="40"/>
    </location>
</feature>
<dbReference type="AlphaFoldDB" id="A0A1T4VR91"/>
<keyword evidence="1" id="KW-0472">Membrane</keyword>
<dbReference type="GO" id="GO:0006508">
    <property type="term" value="P:proteolysis"/>
    <property type="evidence" value="ECO:0007669"/>
    <property type="project" value="UniProtKB-KW"/>
</dbReference>
<reference evidence="3" key="1">
    <citation type="submission" date="2017-02" db="EMBL/GenBank/DDBJ databases">
        <authorList>
            <person name="Varghese N."/>
            <person name="Submissions S."/>
        </authorList>
    </citation>
    <scope>NUCLEOTIDE SEQUENCE [LARGE SCALE GENOMIC DNA]</scope>
    <source>
        <strain evidence="3">DSM 3072</strain>
    </source>
</reference>
<accession>A0A1T4VR91</accession>
<keyword evidence="2" id="KW-0378">Hydrolase</keyword>
<keyword evidence="1" id="KW-1133">Transmembrane helix</keyword>
<dbReference type="STRING" id="83771.SAMN02910357_01626"/>
<gene>
    <name evidence="2" type="ORF">SAMN02745213_01895</name>
</gene>
<evidence type="ECO:0000313" key="2">
    <source>
        <dbReference type="EMBL" id="SKA67011.1"/>
    </source>
</evidence>
<dbReference type="GO" id="GO:0008233">
    <property type="term" value="F:peptidase activity"/>
    <property type="evidence" value="ECO:0007669"/>
    <property type="project" value="UniProtKB-KW"/>
</dbReference>
<organism evidence="2 3">
    <name type="scientific">Succinivibrio dextrinosolvens DSM 3072</name>
    <dbReference type="NCBI Taxonomy" id="1123324"/>
    <lineage>
        <taxon>Bacteria</taxon>
        <taxon>Pseudomonadati</taxon>
        <taxon>Pseudomonadota</taxon>
        <taxon>Gammaproteobacteria</taxon>
        <taxon>Aeromonadales</taxon>
        <taxon>Succinivibrionaceae</taxon>
        <taxon>Succinivibrio</taxon>
    </lineage>
</organism>
<evidence type="ECO:0000256" key="1">
    <source>
        <dbReference type="SAM" id="Phobius"/>
    </source>
</evidence>
<sequence>MENYLIWLILGLVLLGVEMMIGSIYLLALVAGCAIACIFAFMGTSFTTQCIVAAIVAIAGVIAAFVFRRNIRKKLTPNQDCDNLDKGQIINVEKIDSDGGATVNYRGAQWKAYASEGSLETGIYHIEKVDGTRLILTK</sequence>
<proteinExistence type="predicted"/>
<keyword evidence="2" id="KW-0645">Protease</keyword>
<keyword evidence="3" id="KW-1185">Reference proteome</keyword>
<feature type="transmembrane region" description="Helical" evidence="1">
    <location>
        <begin position="46"/>
        <end position="67"/>
    </location>
</feature>
<dbReference type="EMBL" id="FUXX01000039">
    <property type="protein sequence ID" value="SKA67011.1"/>
    <property type="molecule type" value="Genomic_DNA"/>
</dbReference>
<dbReference type="Proteomes" id="UP000242432">
    <property type="component" value="Unassembled WGS sequence"/>
</dbReference>
<name>A0A1T4VR91_9GAMM</name>
<keyword evidence="1" id="KW-0812">Transmembrane</keyword>
<dbReference type="RefSeq" id="WP_078929260.1">
    <property type="nucleotide sequence ID" value="NZ_FUXX01000039.1"/>
</dbReference>